<evidence type="ECO:0000256" key="2">
    <source>
        <dbReference type="ARBA" id="ARBA00023122"/>
    </source>
</evidence>
<dbReference type="Proteomes" id="UP001157974">
    <property type="component" value="Unassembled WGS sequence"/>
</dbReference>
<evidence type="ECO:0000313" key="5">
    <source>
        <dbReference type="EMBL" id="KAJ8902351.1"/>
    </source>
</evidence>
<gene>
    <name evidence="5" type="ORF">NDN08_006758</name>
</gene>
<dbReference type="CDD" id="cd02205">
    <property type="entry name" value="CBS_pair_SF"/>
    <property type="match status" value="1"/>
</dbReference>
<dbReference type="SUPFAM" id="SSF54631">
    <property type="entry name" value="CBS-domain pair"/>
    <property type="match status" value="2"/>
</dbReference>
<dbReference type="SMART" id="SM00116">
    <property type="entry name" value="CBS"/>
    <property type="match status" value="4"/>
</dbReference>
<comment type="caution">
    <text evidence="5">The sequence shown here is derived from an EMBL/GenBank/DDBJ whole genome shotgun (WGS) entry which is preliminary data.</text>
</comment>
<sequence length="315" mass="34891">MVLSEDDVRAETELWSSMTCGELIKQQNAIVINADESVEGACEILLKNNILSAPVENLEKKQLIGVFTYRTLVESLVAKLPQNKRPQELNMSDLLHSVGPKVPVATIVERTFSSVLPSDTLTMPVRQFGNRIHRTAVVAEHGEFEGMLSQGLLLGFLQANLPKLKGVMSRSLKDLGMVKGTVLAVAHDSLVIEGVKLLLQKNISSVAITNARNAIIGALSLSDVKWILRKRHYHFFWLEVDKFLGHVKREEAFSSDNQARDTYPVFTVGSSRSLGEAVEKLVALRTHRLWIVENSMSPSGVISITDIMKLLTPPE</sequence>
<dbReference type="GO" id="GO:0042149">
    <property type="term" value="P:cellular response to glucose starvation"/>
    <property type="evidence" value="ECO:0007669"/>
    <property type="project" value="TreeGrafter"/>
</dbReference>
<dbReference type="GO" id="GO:0004865">
    <property type="term" value="F:protein serine/threonine phosphatase inhibitor activity"/>
    <property type="evidence" value="ECO:0007669"/>
    <property type="project" value="TreeGrafter"/>
</dbReference>
<evidence type="ECO:0000259" key="4">
    <source>
        <dbReference type="PROSITE" id="PS51371"/>
    </source>
</evidence>
<dbReference type="PANTHER" id="PTHR13780:SF36">
    <property type="entry name" value="CBS DOMAIN-CONTAINING PROTEIN"/>
    <property type="match status" value="1"/>
</dbReference>
<name>A0AAV8UNY6_9RHOD</name>
<evidence type="ECO:0000256" key="3">
    <source>
        <dbReference type="PROSITE-ProRule" id="PRU00703"/>
    </source>
</evidence>
<dbReference type="Gene3D" id="3.10.580.10">
    <property type="entry name" value="CBS-domain"/>
    <property type="match status" value="2"/>
</dbReference>
<dbReference type="AlphaFoldDB" id="A0AAV8UNY6"/>
<keyword evidence="6" id="KW-1185">Reference proteome</keyword>
<dbReference type="Pfam" id="PF00571">
    <property type="entry name" value="CBS"/>
    <property type="match status" value="2"/>
</dbReference>
<dbReference type="PANTHER" id="PTHR13780">
    <property type="entry name" value="AMP-ACTIVATED PROTEIN KINASE, GAMMA REGULATORY SUBUNIT"/>
    <property type="match status" value="1"/>
</dbReference>
<keyword evidence="1" id="KW-0677">Repeat</keyword>
<evidence type="ECO:0000256" key="1">
    <source>
        <dbReference type="ARBA" id="ARBA00022737"/>
    </source>
</evidence>
<proteinExistence type="predicted"/>
<dbReference type="InterPro" id="IPR046342">
    <property type="entry name" value="CBS_dom_sf"/>
</dbReference>
<dbReference type="EMBL" id="JAMWBK010000009">
    <property type="protein sequence ID" value="KAJ8902351.1"/>
    <property type="molecule type" value="Genomic_DNA"/>
</dbReference>
<feature type="domain" description="CBS" evidence="4">
    <location>
        <begin position="23"/>
        <end position="82"/>
    </location>
</feature>
<dbReference type="PROSITE" id="PS51371">
    <property type="entry name" value="CBS"/>
    <property type="match status" value="2"/>
</dbReference>
<keyword evidence="2 3" id="KW-0129">CBS domain</keyword>
<protein>
    <recommendedName>
        <fullName evidence="4">CBS domain-containing protein</fullName>
    </recommendedName>
</protein>
<dbReference type="InterPro" id="IPR000644">
    <property type="entry name" value="CBS_dom"/>
</dbReference>
<evidence type="ECO:0000313" key="6">
    <source>
        <dbReference type="Proteomes" id="UP001157974"/>
    </source>
</evidence>
<reference evidence="5 6" key="1">
    <citation type="journal article" date="2023" name="Nat. Commun.">
        <title>Origin of minicircular mitochondrial genomes in red algae.</title>
        <authorList>
            <person name="Lee Y."/>
            <person name="Cho C.H."/>
            <person name="Lee Y.M."/>
            <person name="Park S.I."/>
            <person name="Yang J.H."/>
            <person name="West J.A."/>
            <person name="Bhattacharya D."/>
            <person name="Yoon H.S."/>
        </authorList>
    </citation>
    <scope>NUCLEOTIDE SEQUENCE [LARGE SCALE GENOMIC DNA]</scope>
    <source>
        <strain evidence="5 6">CCMP1338</strain>
        <tissue evidence="5">Whole cell</tissue>
    </source>
</reference>
<feature type="domain" description="CBS" evidence="4">
    <location>
        <begin position="260"/>
        <end position="315"/>
    </location>
</feature>
<accession>A0AAV8UNY6</accession>
<dbReference type="InterPro" id="IPR050511">
    <property type="entry name" value="AMPK_gamma/SDS23_families"/>
</dbReference>
<organism evidence="5 6">
    <name type="scientific">Rhodosorus marinus</name>
    <dbReference type="NCBI Taxonomy" id="101924"/>
    <lineage>
        <taxon>Eukaryota</taxon>
        <taxon>Rhodophyta</taxon>
        <taxon>Stylonematophyceae</taxon>
        <taxon>Stylonematales</taxon>
        <taxon>Stylonemataceae</taxon>
        <taxon>Rhodosorus</taxon>
    </lineage>
</organism>